<organism evidence="4 5">
    <name type="scientific">Bacillus pseudomycoides</name>
    <dbReference type="NCBI Taxonomy" id="64104"/>
    <lineage>
        <taxon>Bacteria</taxon>
        <taxon>Bacillati</taxon>
        <taxon>Bacillota</taxon>
        <taxon>Bacilli</taxon>
        <taxon>Bacillales</taxon>
        <taxon>Bacillaceae</taxon>
        <taxon>Bacillus</taxon>
        <taxon>Bacillus cereus group</taxon>
    </lineage>
</organism>
<evidence type="ECO:0000313" key="4">
    <source>
        <dbReference type="EMBL" id="PED84430.1"/>
    </source>
</evidence>
<dbReference type="InterPro" id="IPR025120">
    <property type="entry name" value="DUF4047"/>
</dbReference>
<keyword evidence="1" id="KW-0175">Coiled coil</keyword>
<evidence type="ECO:0000256" key="2">
    <source>
        <dbReference type="SAM" id="MobiDB-lite"/>
    </source>
</evidence>
<name>A0AA91ZV60_9BACI</name>
<sequence>MSKNLKGIKTVLILPCMCSIAFYMGSQVVTHTEAAFVTEQKVQGAISAAPVFPKTIHLLKEEAKQHEQSILQEYEGMKKELEAHSLEVLEKRLVLWKQQREKIVSEREALQNIYGEMESYYNQLTEDEKKNNGESNQQLQSIQADVNFIHTICENVDKSASIQTIDEQIQALQKQINDEKVHKLNEQAKEIEKHQEVPTNGKEPVEESKQSRDVEEGKRVQETDSSVIQN</sequence>
<evidence type="ECO:0000259" key="3">
    <source>
        <dbReference type="Pfam" id="PF13256"/>
    </source>
</evidence>
<feature type="domain" description="DUF4047" evidence="3">
    <location>
        <begin position="29"/>
        <end position="142"/>
    </location>
</feature>
<dbReference type="RefSeq" id="WP_097896038.1">
    <property type="nucleotide sequence ID" value="NZ_NVOR01000006.1"/>
</dbReference>
<dbReference type="AlphaFoldDB" id="A0AA91ZV60"/>
<feature type="compositionally biased region" description="Basic and acidic residues" evidence="2">
    <location>
        <begin position="203"/>
        <end position="222"/>
    </location>
</feature>
<dbReference type="Pfam" id="PF13256">
    <property type="entry name" value="DUF4047"/>
    <property type="match status" value="1"/>
</dbReference>
<reference evidence="4 5" key="1">
    <citation type="submission" date="2017-09" db="EMBL/GenBank/DDBJ databases">
        <title>Large-scale bioinformatics analysis of Bacillus genomes uncovers conserved roles of natural products in bacterial physiology.</title>
        <authorList>
            <consortium name="Agbiome Team Llc"/>
            <person name="Bleich R.M."/>
            <person name="Grubbs K.J."/>
            <person name="Santa Maria K.C."/>
            <person name="Allen S.E."/>
            <person name="Farag S."/>
            <person name="Shank E.A."/>
            <person name="Bowers A."/>
        </authorList>
    </citation>
    <scope>NUCLEOTIDE SEQUENCE [LARGE SCALE GENOMIC DNA]</scope>
    <source>
        <strain evidence="4 5">AFS092012</strain>
    </source>
</reference>
<feature type="compositionally biased region" description="Basic and acidic residues" evidence="2">
    <location>
        <begin position="186"/>
        <end position="196"/>
    </location>
</feature>
<gene>
    <name evidence="4" type="ORF">CON65_01230</name>
</gene>
<proteinExistence type="predicted"/>
<dbReference type="EMBL" id="NVOR01000006">
    <property type="protein sequence ID" value="PED84430.1"/>
    <property type="molecule type" value="Genomic_DNA"/>
</dbReference>
<protein>
    <recommendedName>
        <fullName evidence="3">DUF4047 domain-containing protein</fullName>
    </recommendedName>
</protein>
<evidence type="ECO:0000313" key="5">
    <source>
        <dbReference type="Proteomes" id="UP000221020"/>
    </source>
</evidence>
<dbReference type="Proteomes" id="UP000221020">
    <property type="component" value="Unassembled WGS sequence"/>
</dbReference>
<comment type="caution">
    <text evidence="4">The sequence shown here is derived from an EMBL/GenBank/DDBJ whole genome shotgun (WGS) entry which is preliminary data.</text>
</comment>
<evidence type="ECO:0000256" key="1">
    <source>
        <dbReference type="SAM" id="Coils"/>
    </source>
</evidence>
<feature type="region of interest" description="Disordered" evidence="2">
    <location>
        <begin position="186"/>
        <end position="230"/>
    </location>
</feature>
<feature type="coiled-coil region" evidence="1">
    <location>
        <begin position="60"/>
        <end position="106"/>
    </location>
</feature>
<accession>A0AA91ZV60</accession>